<evidence type="ECO:0000256" key="6">
    <source>
        <dbReference type="SAM" id="Phobius"/>
    </source>
</evidence>
<dbReference type="PANTHER" id="PTHR43243:SF4">
    <property type="entry name" value="CATIONIC AMINO ACID TRANSPORTER 4"/>
    <property type="match status" value="1"/>
</dbReference>
<evidence type="ECO:0000256" key="4">
    <source>
        <dbReference type="ARBA" id="ARBA00022989"/>
    </source>
</evidence>
<dbReference type="Proteomes" id="UP000093336">
    <property type="component" value="Unassembled WGS sequence"/>
</dbReference>
<comment type="caution">
    <text evidence="7">The sequence shown here is derived from an EMBL/GenBank/DDBJ whole genome shotgun (WGS) entry which is preliminary data.</text>
</comment>
<evidence type="ECO:0000256" key="5">
    <source>
        <dbReference type="ARBA" id="ARBA00023136"/>
    </source>
</evidence>
<comment type="subcellular location">
    <subcellularLocation>
        <location evidence="1">Membrane</location>
        <topology evidence="1">Multi-pass membrane protein</topology>
    </subcellularLocation>
</comment>
<evidence type="ECO:0000313" key="7">
    <source>
        <dbReference type="EMBL" id="KTD07943.1"/>
    </source>
</evidence>
<feature type="transmembrane region" description="Helical" evidence="6">
    <location>
        <begin position="217"/>
        <end position="244"/>
    </location>
</feature>
<dbReference type="PATRIC" id="fig|455.5.peg.2254"/>
<feature type="transmembrane region" description="Helical" evidence="6">
    <location>
        <begin position="82"/>
        <end position="107"/>
    </location>
</feature>
<evidence type="ECO:0000313" key="10">
    <source>
        <dbReference type="Proteomes" id="UP000093336"/>
    </source>
</evidence>
<feature type="transmembrane region" description="Helical" evidence="6">
    <location>
        <begin position="312"/>
        <end position="330"/>
    </location>
</feature>
<evidence type="ECO:0000313" key="8">
    <source>
        <dbReference type="EMBL" id="OCH99076.1"/>
    </source>
</evidence>
<evidence type="ECO:0000256" key="1">
    <source>
        <dbReference type="ARBA" id="ARBA00004141"/>
    </source>
</evidence>
<keyword evidence="2" id="KW-0813">Transport</keyword>
<feature type="transmembrane region" description="Helical" evidence="6">
    <location>
        <begin position="113"/>
        <end position="136"/>
    </location>
</feature>
<protein>
    <submittedName>
        <fullName evidence="7">Amino acid transporter</fullName>
    </submittedName>
</protein>
<accession>A0A0W0UJQ3</accession>
<sequence length="394" mass="43095">MALKRTLSLPLITFYGLGTILGAGIYALVGEVAKQAERFTPLSFLIASIIALFTAASYAELSARFPQSAGSALYVRKAFDTPWLSGLIGWVVVLTGVTSAATIAHGFANYFKLFFPISPYFSITVLVLILGGLAIWGIRESATLIMIMTIIEVSGLVLIIFYGRHSFQSLDLTHFSLPTSFNGVFIGALLAFYAYIGFEDMVNTAEETINPEKNMPLAIFLAVSITTILYLLIAWVVISVLTVQELEHISTPLVTIITKQGQSAFLFSIIALISITNGILVQIIMASRLIYGMARQENAPKLFATIYEKTHTPVYATLLVIGIILIFAYALPITTLAKLTSSIILGIFIAIHLSLIKIKCTEKKRPDSFSLPIIFPIIAIVLTLSFLGMQFFLQ</sequence>
<proteinExistence type="predicted"/>
<feature type="transmembrane region" description="Helical" evidence="6">
    <location>
        <begin position="143"/>
        <end position="163"/>
    </location>
</feature>
<dbReference type="PIRSF" id="PIRSF006060">
    <property type="entry name" value="AA_transporter"/>
    <property type="match status" value="1"/>
</dbReference>
<name>A0A0W0UJQ3_9GAMM</name>
<dbReference type="GO" id="GO:0016020">
    <property type="term" value="C:membrane"/>
    <property type="evidence" value="ECO:0007669"/>
    <property type="project" value="UniProtKB-SubCell"/>
</dbReference>
<keyword evidence="3 6" id="KW-0812">Transmembrane</keyword>
<dbReference type="EMBL" id="LNYG01000013">
    <property type="protein sequence ID" value="KTD07943.1"/>
    <property type="molecule type" value="Genomic_DNA"/>
</dbReference>
<feature type="transmembrane region" description="Helical" evidence="6">
    <location>
        <begin position="7"/>
        <end position="29"/>
    </location>
</feature>
<feature type="transmembrane region" description="Helical" evidence="6">
    <location>
        <begin position="368"/>
        <end position="393"/>
    </location>
</feature>
<feature type="transmembrane region" description="Helical" evidence="6">
    <location>
        <begin position="41"/>
        <end position="61"/>
    </location>
</feature>
<dbReference type="Gene3D" id="1.20.1740.10">
    <property type="entry name" value="Amino acid/polyamine transporter I"/>
    <property type="match status" value="1"/>
</dbReference>
<dbReference type="PANTHER" id="PTHR43243">
    <property type="entry name" value="INNER MEMBRANE TRANSPORTER YGJI-RELATED"/>
    <property type="match status" value="1"/>
</dbReference>
<dbReference type="AlphaFoldDB" id="A0A0W0UJQ3"/>
<dbReference type="STRING" id="455.Ljam_2138"/>
<feature type="transmembrane region" description="Helical" evidence="6">
    <location>
        <begin position="336"/>
        <end position="356"/>
    </location>
</feature>
<keyword evidence="5 6" id="KW-0472">Membrane</keyword>
<evidence type="ECO:0000313" key="9">
    <source>
        <dbReference type="Proteomes" id="UP000054715"/>
    </source>
</evidence>
<dbReference type="GO" id="GO:0015171">
    <property type="term" value="F:amino acid transmembrane transporter activity"/>
    <property type="evidence" value="ECO:0007669"/>
    <property type="project" value="TreeGrafter"/>
</dbReference>
<organism evidence="7 9">
    <name type="scientific">Legionella jamestowniensis</name>
    <dbReference type="NCBI Taxonomy" id="455"/>
    <lineage>
        <taxon>Bacteria</taxon>
        <taxon>Pseudomonadati</taxon>
        <taxon>Pseudomonadota</taxon>
        <taxon>Gammaproteobacteria</taxon>
        <taxon>Legionellales</taxon>
        <taxon>Legionellaceae</taxon>
        <taxon>Legionella</taxon>
    </lineage>
</organism>
<reference evidence="8 10" key="2">
    <citation type="submission" date="2016-05" db="EMBL/GenBank/DDBJ databases">
        <authorList>
            <person name="Prochazka B."/>
            <person name="Indra A."/>
            <person name="Hasenberger P."/>
            <person name="Blaschitz M."/>
            <person name="Wagner L."/>
            <person name="Wewalka G."/>
            <person name="Sorschag S."/>
            <person name="Schmid D."/>
            <person name="Ruppitsch W."/>
        </authorList>
    </citation>
    <scope>NUCLEOTIDE SEQUENCE [LARGE SCALE GENOMIC DNA]</scope>
    <source>
        <strain evidence="8 10">974010_12</strain>
    </source>
</reference>
<evidence type="ECO:0000256" key="3">
    <source>
        <dbReference type="ARBA" id="ARBA00022692"/>
    </source>
</evidence>
<feature type="transmembrane region" description="Helical" evidence="6">
    <location>
        <begin position="175"/>
        <end position="196"/>
    </location>
</feature>
<gene>
    <name evidence="8" type="ORF">A8135_10060</name>
    <name evidence="7" type="ORF">Ljam_2138</name>
</gene>
<dbReference type="Proteomes" id="UP000054715">
    <property type="component" value="Unassembled WGS sequence"/>
</dbReference>
<dbReference type="InterPro" id="IPR002293">
    <property type="entry name" value="AA/rel_permease1"/>
</dbReference>
<dbReference type="EMBL" id="LYOZ01000003">
    <property type="protein sequence ID" value="OCH99076.1"/>
    <property type="molecule type" value="Genomic_DNA"/>
</dbReference>
<evidence type="ECO:0000256" key="2">
    <source>
        <dbReference type="ARBA" id="ARBA00022448"/>
    </source>
</evidence>
<keyword evidence="4 6" id="KW-1133">Transmembrane helix</keyword>
<keyword evidence="10" id="KW-1185">Reference proteome</keyword>
<dbReference type="Pfam" id="PF13520">
    <property type="entry name" value="AA_permease_2"/>
    <property type="match status" value="1"/>
</dbReference>
<dbReference type="OrthoDB" id="9804700at2"/>
<feature type="transmembrane region" description="Helical" evidence="6">
    <location>
        <begin position="264"/>
        <end position="291"/>
    </location>
</feature>
<reference evidence="7 9" key="1">
    <citation type="submission" date="2015-11" db="EMBL/GenBank/DDBJ databases">
        <title>Genomic analysis of 38 Legionella species identifies large and diverse effector repertoires.</title>
        <authorList>
            <person name="Burstein D."/>
            <person name="Amaro F."/>
            <person name="Zusman T."/>
            <person name="Lifshitz Z."/>
            <person name="Cohen O."/>
            <person name="Gilbert J.A."/>
            <person name="Pupko T."/>
            <person name="Shuman H.A."/>
            <person name="Segal G."/>
        </authorList>
    </citation>
    <scope>NUCLEOTIDE SEQUENCE [LARGE SCALE GENOMIC DNA]</scope>
    <source>
        <strain evidence="7 9">JA-26-G1-E2</strain>
    </source>
</reference>
<dbReference type="RefSeq" id="WP_058450014.1">
    <property type="nucleotide sequence ID" value="NZ_CAAAJF010000002.1"/>
</dbReference>